<dbReference type="FunFam" id="1.10.510.10:FF:000024">
    <property type="entry name" value="Probable serine/threonine-protein kinase cot-1"/>
    <property type="match status" value="1"/>
</dbReference>
<proteinExistence type="inferred from homology"/>
<evidence type="ECO:0000256" key="6">
    <source>
        <dbReference type="ARBA" id="ARBA00022490"/>
    </source>
</evidence>
<evidence type="ECO:0000313" key="18">
    <source>
        <dbReference type="EMBL" id="CAJ0582994.1"/>
    </source>
</evidence>
<dbReference type="Proteomes" id="UP001177023">
    <property type="component" value="Unassembled WGS sequence"/>
</dbReference>
<dbReference type="SUPFAM" id="SSF50729">
    <property type="entry name" value="PH domain-like"/>
    <property type="match status" value="1"/>
</dbReference>
<evidence type="ECO:0000256" key="5">
    <source>
        <dbReference type="ARBA" id="ARBA00022473"/>
    </source>
</evidence>
<evidence type="ECO:0000256" key="7">
    <source>
        <dbReference type="ARBA" id="ARBA00022527"/>
    </source>
</evidence>
<sequence>MMNNLQTEYMSGTDDSGPPSGRDGAESVSSESSYARSGSDSSTSRSRPDFGAPKDACPSRPLSPETQQFPATGMVIRQNRTPRDFFFVKTLGEGSFSTVYLAREVASGKQYAIKVVAKDIINRKKGSKDGGFSAAHVLREKNIMAALTYIHGGHPFVISLYCTFQDPHRLYFAMSYCKKGELLATLQQLGAFDEDTTRFYAAEILSGLQFLHKCNVVHRDLKPENILFQESGHIAISDFGSAKLMDEQNEQEDEDKPRTHQVAKRRSTFVGTAQYVSPEMLTGVGVGPACDYWAFGAIIYQMLSGQPPFRAANDFQMMKKIQTLDYTFPEGFPVKPMDLVAKMLVLKPEDRLGSEERGKVEAIMNHPFFEETDWDILPELEPPILHPFLPAQGEEPAFYSELTIEPGLDEKAISRLLGLQEFGGPSTNYSIDKDIEALIAPQITSPSVDKNFTPNFGGDKLGLRKENQKRNDLLDKQRIENPFHRFVDENLVLKSGFLDKKKGLFSRRRMFLLTEGPHLYYVDSSNMELKGEIPWSTCMRTEIKNFGTFFIHTSNRTYYLYDPEKKAVDWCRAIDTVKARYASELAALGNAQTVDPLIYKRKKSHGSPKKEKKKDRHHDKKKLEKVQENERIAV</sequence>
<dbReference type="FunFam" id="2.30.29.30:FF:000324">
    <property type="entry name" value="Phosphoinositide-dependent kinase 1, isoform F"/>
    <property type="match status" value="1"/>
</dbReference>
<feature type="binding site" evidence="15">
    <location>
        <position position="118"/>
    </location>
    <ligand>
        <name>ATP</name>
        <dbReference type="ChEBI" id="CHEBI:30616"/>
    </ligand>
</feature>
<dbReference type="InterPro" id="IPR050236">
    <property type="entry name" value="Ser_Thr_kinase_AGC"/>
</dbReference>
<dbReference type="SUPFAM" id="SSF56112">
    <property type="entry name" value="Protein kinase-like (PK-like)"/>
    <property type="match status" value="1"/>
</dbReference>
<feature type="region of interest" description="Disordered" evidence="16">
    <location>
        <begin position="599"/>
        <end position="634"/>
    </location>
</feature>
<evidence type="ECO:0000256" key="14">
    <source>
        <dbReference type="ARBA" id="ARBA00048679"/>
    </source>
</evidence>
<dbReference type="PROSITE" id="PS00108">
    <property type="entry name" value="PROTEIN_KINASE_ST"/>
    <property type="match status" value="1"/>
</dbReference>
<evidence type="ECO:0000256" key="9">
    <source>
        <dbReference type="ARBA" id="ARBA00022679"/>
    </source>
</evidence>
<evidence type="ECO:0000256" key="8">
    <source>
        <dbReference type="ARBA" id="ARBA00022553"/>
    </source>
</evidence>
<evidence type="ECO:0000256" key="4">
    <source>
        <dbReference type="ARBA" id="ARBA00018538"/>
    </source>
</evidence>
<comment type="catalytic activity">
    <reaction evidence="14">
        <text>L-seryl-[protein] + ATP = O-phospho-L-seryl-[protein] + ADP + H(+)</text>
        <dbReference type="Rhea" id="RHEA:17989"/>
        <dbReference type="Rhea" id="RHEA-COMP:9863"/>
        <dbReference type="Rhea" id="RHEA-COMP:11604"/>
        <dbReference type="ChEBI" id="CHEBI:15378"/>
        <dbReference type="ChEBI" id="CHEBI:29999"/>
        <dbReference type="ChEBI" id="CHEBI:30616"/>
        <dbReference type="ChEBI" id="CHEBI:83421"/>
        <dbReference type="ChEBI" id="CHEBI:456216"/>
        <dbReference type="EC" id="2.7.11.1"/>
    </reaction>
</comment>
<dbReference type="GO" id="GO:0005524">
    <property type="term" value="F:ATP binding"/>
    <property type="evidence" value="ECO:0007669"/>
    <property type="project" value="UniProtKB-UniRule"/>
</dbReference>
<keyword evidence="10 15" id="KW-0547">Nucleotide-binding</keyword>
<dbReference type="PANTHER" id="PTHR24356:SF163">
    <property type="entry name" value="3-PHOSPHOINOSITIDE-DEPENDENT PROTEIN KINASE 1-RELATED"/>
    <property type="match status" value="1"/>
</dbReference>
<dbReference type="InterPro" id="IPR039046">
    <property type="entry name" value="PDPK1"/>
</dbReference>
<evidence type="ECO:0000256" key="12">
    <source>
        <dbReference type="ARBA" id="ARBA00022840"/>
    </source>
</evidence>
<dbReference type="EMBL" id="CATQJA010002665">
    <property type="protein sequence ID" value="CAJ0582994.1"/>
    <property type="molecule type" value="Genomic_DNA"/>
</dbReference>
<dbReference type="CDD" id="cd01262">
    <property type="entry name" value="PH_PDK1"/>
    <property type="match status" value="1"/>
</dbReference>
<dbReference type="InterPro" id="IPR001849">
    <property type="entry name" value="PH_domain"/>
</dbReference>
<evidence type="ECO:0000256" key="15">
    <source>
        <dbReference type="PROSITE-ProRule" id="PRU10141"/>
    </source>
</evidence>
<comment type="caution">
    <text evidence="18">The sequence shown here is derived from an EMBL/GenBank/DDBJ whole genome shotgun (WGS) entry which is preliminary data.</text>
</comment>
<feature type="compositionally biased region" description="Polar residues" evidence="16">
    <location>
        <begin position="1"/>
        <end position="14"/>
    </location>
</feature>
<dbReference type="GO" id="GO:0005737">
    <property type="term" value="C:cytoplasm"/>
    <property type="evidence" value="ECO:0007669"/>
    <property type="project" value="UniProtKB-SubCell"/>
</dbReference>
<reference evidence="18" key="1">
    <citation type="submission" date="2023-06" db="EMBL/GenBank/DDBJ databases">
        <authorList>
            <person name="Delattre M."/>
        </authorList>
    </citation>
    <scope>NUCLEOTIDE SEQUENCE</scope>
    <source>
        <strain evidence="18">AF72</strain>
    </source>
</reference>
<dbReference type="InterPro" id="IPR017441">
    <property type="entry name" value="Protein_kinase_ATP_BS"/>
</dbReference>
<feature type="non-terminal residue" evidence="18">
    <location>
        <position position="634"/>
    </location>
</feature>
<evidence type="ECO:0000256" key="3">
    <source>
        <dbReference type="ARBA" id="ARBA00012513"/>
    </source>
</evidence>
<dbReference type="GO" id="GO:0007010">
    <property type="term" value="P:cytoskeleton organization"/>
    <property type="evidence" value="ECO:0007669"/>
    <property type="project" value="UniProtKB-ARBA"/>
</dbReference>
<keyword evidence="6" id="KW-0963">Cytoplasm</keyword>
<dbReference type="GO" id="GO:0035556">
    <property type="term" value="P:intracellular signal transduction"/>
    <property type="evidence" value="ECO:0007669"/>
    <property type="project" value="TreeGrafter"/>
</dbReference>
<evidence type="ECO:0000256" key="13">
    <source>
        <dbReference type="ARBA" id="ARBA00047899"/>
    </source>
</evidence>
<dbReference type="GO" id="GO:0048638">
    <property type="term" value="P:regulation of developmental growth"/>
    <property type="evidence" value="ECO:0007669"/>
    <property type="project" value="UniProtKB-ARBA"/>
</dbReference>
<keyword evidence="9" id="KW-0808">Transferase</keyword>
<evidence type="ECO:0000256" key="11">
    <source>
        <dbReference type="ARBA" id="ARBA00022777"/>
    </source>
</evidence>
<accession>A0AA36G9I1</accession>
<dbReference type="GO" id="GO:0004674">
    <property type="term" value="F:protein serine/threonine kinase activity"/>
    <property type="evidence" value="ECO:0007669"/>
    <property type="project" value="UniProtKB-KW"/>
</dbReference>
<feature type="domain" description="Protein kinase" evidence="17">
    <location>
        <begin position="85"/>
        <end position="369"/>
    </location>
</feature>
<evidence type="ECO:0000256" key="2">
    <source>
        <dbReference type="ARBA" id="ARBA00010006"/>
    </source>
</evidence>
<dbReference type="PROSITE" id="PS50011">
    <property type="entry name" value="PROTEIN_KINASE_DOM"/>
    <property type="match status" value="1"/>
</dbReference>
<keyword evidence="12 15" id="KW-0067">ATP-binding</keyword>
<dbReference type="InterPro" id="IPR033931">
    <property type="entry name" value="PDK1-typ_PH"/>
</dbReference>
<dbReference type="PANTHER" id="PTHR24356">
    <property type="entry name" value="SERINE/THREONINE-PROTEIN KINASE"/>
    <property type="match status" value="1"/>
</dbReference>
<dbReference type="SMART" id="SM00233">
    <property type="entry name" value="PH"/>
    <property type="match status" value="1"/>
</dbReference>
<evidence type="ECO:0000259" key="17">
    <source>
        <dbReference type="PROSITE" id="PS50011"/>
    </source>
</evidence>
<comment type="catalytic activity">
    <reaction evidence="13">
        <text>L-threonyl-[protein] + ATP = O-phospho-L-threonyl-[protein] + ADP + H(+)</text>
        <dbReference type="Rhea" id="RHEA:46608"/>
        <dbReference type="Rhea" id="RHEA-COMP:11060"/>
        <dbReference type="Rhea" id="RHEA-COMP:11605"/>
        <dbReference type="ChEBI" id="CHEBI:15378"/>
        <dbReference type="ChEBI" id="CHEBI:30013"/>
        <dbReference type="ChEBI" id="CHEBI:30616"/>
        <dbReference type="ChEBI" id="CHEBI:61977"/>
        <dbReference type="ChEBI" id="CHEBI:456216"/>
        <dbReference type="EC" id="2.7.11.1"/>
    </reaction>
</comment>
<feature type="compositionally biased region" description="Low complexity" evidence="16">
    <location>
        <begin position="27"/>
        <end position="45"/>
    </location>
</feature>
<dbReference type="Gene3D" id="2.30.29.30">
    <property type="entry name" value="Pleckstrin-homology domain (PH domain)/Phosphotyrosine-binding domain (PTB)"/>
    <property type="match status" value="1"/>
</dbReference>
<feature type="region of interest" description="Disordered" evidence="16">
    <location>
        <begin position="1"/>
        <end position="74"/>
    </location>
</feature>
<keyword evidence="8" id="KW-0597">Phosphoprotein</keyword>
<dbReference type="SMART" id="SM00220">
    <property type="entry name" value="S_TKc"/>
    <property type="match status" value="1"/>
</dbReference>
<dbReference type="Pfam" id="PF00069">
    <property type="entry name" value="Pkinase"/>
    <property type="match status" value="1"/>
</dbReference>
<keyword evidence="19" id="KW-1185">Reference proteome</keyword>
<comment type="similarity">
    <text evidence="2">Belongs to the protein kinase superfamily. AGC Ser/Thr protein kinase family. PDPK1 subfamily.</text>
</comment>
<dbReference type="InterPro" id="IPR000719">
    <property type="entry name" value="Prot_kinase_dom"/>
</dbReference>
<evidence type="ECO:0000256" key="10">
    <source>
        <dbReference type="ARBA" id="ARBA00022741"/>
    </source>
</evidence>
<evidence type="ECO:0000313" key="19">
    <source>
        <dbReference type="Proteomes" id="UP001177023"/>
    </source>
</evidence>
<evidence type="ECO:0000256" key="16">
    <source>
        <dbReference type="SAM" id="MobiDB-lite"/>
    </source>
</evidence>
<keyword evidence="7" id="KW-0723">Serine/threonine-protein kinase</keyword>
<organism evidence="18 19">
    <name type="scientific">Mesorhabditis spiculigera</name>
    <dbReference type="NCBI Taxonomy" id="96644"/>
    <lineage>
        <taxon>Eukaryota</taxon>
        <taxon>Metazoa</taxon>
        <taxon>Ecdysozoa</taxon>
        <taxon>Nematoda</taxon>
        <taxon>Chromadorea</taxon>
        <taxon>Rhabditida</taxon>
        <taxon>Rhabditina</taxon>
        <taxon>Rhabditomorpha</taxon>
        <taxon>Rhabditoidea</taxon>
        <taxon>Rhabditidae</taxon>
        <taxon>Mesorhabditinae</taxon>
        <taxon>Mesorhabditis</taxon>
    </lineage>
</organism>
<comment type="subcellular location">
    <subcellularLocation>
        <location evidence="1">Cytoplasm</location>
    </subcellularLocation>
</comment>
<dbReference type="PROSITE" id="PS00107">
    <property type="entry name" value="PROTEIN_KINASE_ATP"/>
    <property type="match status" value="1"/>
</dbReference>
<dbReference type="Gene3D" id="3.30.200.20">
    <property type="entry name" value="Phosphorylase Kinase, domain 1"/>
    <property type="match status" value="1"/>
</dbReference>
<protein>
    <recommendedName>
        <fullName evidence="4">3-phosphoinositide-dependent protein kinase 1</fullName>
        <ecNumber evidence="3">2.7.11.1</ecNumber>
    </recommendedName>
</protein>
<gene>
    <name evidence="18" type="ORF">MSPICULIGERA_LOCUS21114</name>
</gene>
<keyword evidence="11" id="KW-0418">Kinase</keyword>
<dbReference type="InterPro" id="IPR008271">
    <property type="entry name" value="Ser/Thr_kinase_AS"/>
</dbReference>
<dbReference type="Gene3D" id="1.10.510.10">
    <property type="entry name" value="Transferase(Phosphotransferase) domain 1"/>
    <property type="match status" value="1"/>
</dbReference>
<feature type="compositionally biased region" description="Basic and acidic residues" evidence="16">
    <location>
        <begin position="621"/>
        <end position="634"/>
    </location>
</feature>
<dbReference type="InterPro" id="IPR011009">
    <property type="entry name" value="Kinase-like_dom_sf"/>
</dbReference>
<name>A0AA36G9I1_9BILA</name>
<dbReference type="EC" id="2.7.11.1" evidence="3"/>
<evidence type="ECO:0000256" key="1">
    <source>
        <dbReference type="ARBA" id="ARBA00004496"/>
    </source>
</evidence>
<dbReference type="Pfam" id="PF14593">
    <property type="entry name" value="PH_3"/>
    <property type="match status" value="1"/>
</dbReference>
<dbReference type="GO" id="GO:1901701">
    <property type="term" value="P:cellular response to oxygen-containing compound"/>
    <property type="evidence" value="ECO:0007669"/>
    <property type="project" value="UniProtKB-ARBA"/>
</dbReference>
<dbReference type="InterPro" id="IPR011993">
    <property type="entry name" value="PH-like_dom_sf"/>
</dbReference>
<dbReference type="CDD" id="cd05581">
    <property type="entry name" value="STKc_PDK1"/>
    <property type="match status" value="1"/>
</dbReference>
<keyword evidence="5" id="KW-0217">Developmental protein</keyword>
<feature type="compositionally biased region" description="Basic residues" evidence="16">
    <location>
        <begin position="599"/>
        <end position="620"/>
    </location>
</feature>
<dbReference type="AlphaFoldDB" id="A0AA36G9I1"/>